<dbReference type="AlphaFoldDB" id="A4GIY2"/>
<name>A4GIY2_9BACT</name>
<dbReference type="PANTHER" id="PTHR41786:SF1">
    <property type="entry name" value="6-HYDROXYMETHYLPTERIN DIPHOSPHOKINASE MPTE-LIKE DOMAIN-CONTAINING PROTEIN"/>
    <property type="match status" value="1"/>
</dbReference>
<feature type="domain" description="6-hydroxymethylpterin diphosphokinase MptE-like" evidence="1">
    <location>
        <begin position="209"/>
        <end position="373"/>
    </location>
</feature>
<reference evidence="2" key="1">
    <citation type="journal article" date="2007" name="Environ. Microbiol.">
        <title>Quantitative distribution of presumptive archaeal and bacterial nitrifiers in Monterey Bay and the North Pacific Subtropical Gyre.</title>
        <authorList>
            <person name="Mincer T.J."/>
            <person name="Church M.J."/>
            <person name="Taylor L.T."/>
            <person name="Preston C."/>
            <person name="Karl D.M."/>
            <person name="Delong E.F."/>
        </authorList>
    </citation>
    <scope>NUCLEOTIDE SEQUENCE</scope>
</reference>
<organism evidence="2">
    <name type="scientific">uncultured marine Nitrospinaceae bacterium</name>
    <dbReference type="NCBI Taxonomy" id="482920"/>
    <lineage>
        <taxon>Bacteria</taxon>
        <taxon>Pseudomonadati</taxon>
        <taxon>Nitrospinota/Tectimicrobiota group</taxon>
        <taxon>Nitrospinota</taxon>
        <taxon>Nitrospinia</taxon>
        <taxon>Nitrospinales</taxon>
        <taxon>Nitrospinaceae</taxon>
        <taxon>environmental samples</taxon>
    </lineage>
</organism>
<sequence length="478" mass="53900">MQHGDAPLDNHFFQNNIKSLKACTSQSRNLPEIFSEKFSVVSTPTGQPSLRFDNTLLHSSYDPKKEAVRFAEKLKSGSRVCLYGFGLGYHLNTILEKIGPDGYLLAIELNLDILTAALQLRDQTEVFENPRFRLIYGTDEAKVSREIAYEMERITEDHTNSFEVLFHAPSFKCIPTTFPLLTNALEILLLERRFPAIFGKLEKANYSLNQKVIIDSPGINILKNSGQGKPGILVSAGPSLDLIIPHLHRIQKDFLIACVDTALPILAKNNIQPDYIFSLDPQLDSTEYFIEYPTEKTKLVFTPTVNHNVLKNFSGERYVVYKEGHHLSKDSQSAMKEKGTTQAGGSVACLALDMLIHFGCDPVFLTGQDCAFAGNRYYSNHSQFNQKLQGRIARMTPLEKLHREKAQEKKQLTVKCTQGNPLLTDQVMYSYLRTLEHIIKANPDTRVFNLYSHGAEIEQAPVLGSANELKRRSFISKI</sequence>
<protein>
    <recommendedName>
        <fullName evidence="1">6-hydroxymethylpterin diphosphokinase MptE-like domain-containing protein</fullName>
    </recommendedName>
</protein>
<dbReference type="EMBL" id="EF106972">
    <property type="protein sequence ID" value="ABK80575.1"/>
    <property type="molecule type" value="Genomic_DNA"/>
</dbReference>
<dbReference type="InterPro" id="IPR002826">
    <property type="entry name" value="MptE-like"/>
</dbReference>
<dbReference type="PANTHER" id="PTHR41786">
    <property type="entry name" value="MOTILITY ACCESSORY FACTOR MAF"/>
    <property type="match status" value="1"/>
</dbReference>
<accession>A4GIY2</accession>
<evidence type="ECO:0000259" key="1">
    <source>
        <dbReference type="Pfam" id="PF01973"/>
    </source>
</evidence>
<dbReference type="Pfam" id="PF01973">
    <property type="entry name" value="MptE-like"/>
    <property type="match status" value="1"/>
</dbReference>
<proteinExistence type="predicted"/>
<evidence type="ECO:0000313" key="2">
    <source>
        <dbReference type="EMBL" id="ABK80575.1"/>
    </source>
</evidence>